<dbReference type="InterPro" id="IPR015424">
    <property type="entry name" value="PyrdxlP-dep_Trfase"/>
</dbReference>
<evidence type="ECO:0000313" key="18">
    <source>
        <dbReference type="EMBL" id="GMM49707.1"/>
    </source>
</evidence>
<dbReference type="GO" id="GO:0008117">
    <property type="term" value="F:sphinganine-1-phosphate aldolase activity"/>
    <property type="evidence" value="ECO:0007669"/>
    <property type="project" value="UniProtKB-EC"/>
</dbReference>
<keyword evidence="8" id="KW-0746">Sphingolipid metabolism</keyword>
<keyword evidence="7 16" id="KW-0663">Pyridoxal phosphate</keyword>
<keyword evidence="19" id="KW-1185">Reference proteome</keyword>
<dbReference type="Pfam" id="PF00282">
    <property type="entry name" value="Pyridoxal_deC"/>
    <property type="match status" value="1"/>
</dbReference>
<dbReference type="EC" id="4.1.2.27" evidence="14"/>
<comment type="pathway">
    <text evidence="4">Sphingolipid metabolism.</text>
</comment>
<keyword evidence="10" id="KW-0443">Lipid metabolism</keyword>
<comment type="caution">
    <text evidence="18">The sequence shown here is derived from an EMBL/GenBank/DDBJ whole genome shotgun (WGS) entry which is preliminary data.</text>
</comment>
<name>A0AAV5RF24_STABA</name>
<reference evidence="18 19" key="1">
    <citation type="journal article" date="2023" name="Elife">
        <title>Identification of key yeast species and microbe-microbe interactions impacting larval growth of Drosophila in the wild.</title>
        <authorList>
            <person name="Mure A."/>
            <person name="Sugiura Y."/>
            <person name="Maeda R."/>
            <person name="Honda K."/>
            <person name="Sakurai N."/>
            <person name="Takahashi Y."/>
            <person name="Watada M."/>
            <person name="Katoh T."/>
            <person name="Gotoh A."/>
            <person name="Gotoh Y."/>
            <person name="Taniguchi I."/>
            <person name="Nakamura K."/>
            <person name="Hayashi T."/>
            <person name="Katayama T."/>
            <person name="Uemura T."/>
            <person name="Hattori Y."/>
        </authorList>
    </citation>
    <scope>NUCLEOTIDE SEQUENCE [LARGE SCALE GENOMIC DNA]</scope>
    <source>
        <strain evidence="18 19">SB-73</strain>
    </source>
</reference>
<dbReference type="InterPro" id="IPR015421">
    <property type="entry name" value="PyrdxlP-dep_Trfase_major"/>
</dbReference>
<dbReference type="InterPro" id="IPR050477">
    <property type="entry name" value="GrpII_AminoAcid_Decarb"/>
</dbReference>
<keyword evidence="12 17" id="KW-0456">Lyase</keyword>
<gene>
    <name evidence="18" type="ORF">DASB73_006650</name>
</gene>
<dbReference type="InterPro" id="IPR002129">
    <property type="entry name" value="PyrdxlP-dep_de-COase"/>
</dbReference>
<evidence type="ECO:0000256" key="2">
    <source>
        <dbReference type="ARBA" id="ARBA00004389"/>
    </source>
</evidence>
<evidence type="ECO:0000256" key="16">
    <source>
        <dbReference type="PIRSR" id="PIRSR602129-50"/>
    </source>
</evidence>
<dbReference type="Gene3D" id="3.40.640.10">
    <property type="entry name" value="Type I PLP-dependent aspartate aminotransferase-like (Major domain)"/>
    <property type="match status" value="1"/>
</dbReference>
<dbReference type="GO" id="GO:0005789">
    <property type="term" value="C:endoplasmic reticulum membrane"/>
    <property type="evidence" value="ECO:0007669"/>
    <property type="project" value="UniProtKB-SubCell"/>
</dbReference>
<keyword evidence="5" id="KW-0812">Transmembrane</keyword>
<protein>
    <recommendedName>
        <fullName evidence="14">sphinganine-1-phosphate aldolase</fullName>
        <ecNumber evidence="14">4.1.2.27</ecNumber>
    </recommendedName>
    <alternativeName>
        <fullName evidence="15">Sphingosine-1-phosphate aldolase</fullName>
    </alternativeName>
</protein>
<dbReference type="Gene3D" id="3.90.1150.10">
    <property type="entry name" value="Aspartate Aminotransferase, domain 1"/>
    <property type="match status" value="1"/>
</dbReference>
<comment type="pathway">
    <text evidence="3">Lipid metabolism; sphingolipid metabolism.</text>
</comment>
<dbReference type="Proteomes" id="UP001362899">
    <property type="component" value="Unassembled WGS sequence"/>
</dbReference>
<keyword evidence="6" id="KW-0256">Endoplasmic reticulum</keyword>
<comment type="subcellular location">
    <subcellularLocation>
        <location evidence="2">Endoplasmic reticulum membrane</location>
        <topology evidence="2">Single-pass membrane protein</topology>
    </subcellularLocation>
</comment>
<evidence type="ECO:0000256" key="1">
    <source>
        <dbReference type="ARBA" id="ARBA00001933"/>
    </source>
</evidence>
<evidence type="ECO:0000256" key="12">
    <source>
        <dbReference type="ARBA" id="ARBA00023239"/>
    </source>
</evidence>
<keyword evidence="9" id="KW-1133">Transmembrane helix</keyword>
<proteinExistence type="inferred from homology"/>
<dbReference type="GO" id="GO:0030149">
    <property type="term" value="P:sphingolipid catabolic process"/>
    <property type="evidence" value="ECO:0007669"/>
    <property type="project" value="TreeGrafter"/>
</dbReference>
<evidence type="ECO:0000256" key="6">
    <source>
        <dbReference type="ARBA" id="ARBA00022824"/>
    </source>
</evidence>
<feature type="modified residue" description="N6-(pyridoxal phosphate)lysine" evidence="16">
    <location>
        <position position="361"/>
    </location>
</feature>
<evidence type="ECO:0000256" key="17">
    <source>
        <dbReference type="RuleBase" id="RU000382"/>
    </source>
</evidence>
<dbReference type="InterPro" id="IPR015422">
    <property type="entry name" value="PyrdxlP-dep_Trfase_small"/>
</dbReference>
<evidence type="ECO:0000256" key="4">
    <source>
        <dbReference type="ARBA" id="ARBA00004991"/>
    </source>
</evidence>
<evidence type="ECO:0000256" key="8">
    <source>
        <dbReference type="ARBA" id="ARBA00022919"/>
    </source>
</evidence>
<organism evidence="18 19">
    <name type="scientific">Starmerella bacillaris</name>
    <name type="common">Yeast</name>
    <name type="synonym">Candida zemplinina</name>
    <dbReference type="NCBI Taxonomy" id="1247836"/>
    <lineage>
        <taxon>Eukaryota</taxon>
        <taxon>Fungi</taxon>
        <taxon>Dikarya</taxon>
        <taxon>Ascomycota</taxon>
        <taxon>Saccharomycotina</taxon>
        <taxon>Dipodascomycetes</taxon>
        <taxon>Dipodascales</taxon>
        <taxon>Trichomonascaceae</taxon>
        <taxon>Starmerella</taxon>
    </lineage>
</organism>
<dbReference type="AlphaFoldDB" id="A0AAV5RF24"/>
<dbReference type="SUPFAM" id="SSF53383">
    <property type="entry name" value="PLP-dependent transferases"/>
    <property type="match status" value="1"/>
</dbReference>
<evidence type="ECO:0000256" key="3">
    <source>
        <dbReference type="ARBA" id="ARBA00004760"/>
    </source>
</evidence>
<accession>A0AAV5RF24</accession>
<dbReference type="GO" id="GO:0019752">
    <property type="term" value="P:carboxylic acid metabolic process"/>
    <property type="evidence" value="ECO:0007669"/>
    <property type="project" value="InterPro"/>
</dbReference>
<evidence type="ECO:0000256" key="9">
    <source>
        <dbReference type="ARBA" id="ARBA00022989"/>
    </source>
</evidence>
<evidence type="ECO:0000256" key="11">
    <source>
        <dbReference type="ARBA" id="ARBA00023136"/>
    </source>
</evidence>
<dbReference type="EMBL" id="BTGC01000003">
    <property type="protein sequence ID" value="GMM49707.1"/>
    <property type="molecule type" value="Genomic_DNA"/>
</dbReference>
<dbReference type="FunFam" id="3.40.640.10:FF:000020">
    <property type="entry name" value="sphingosine-1-phosphate lyase 1"/>
    <property type="match status" value="1"/>
</dbReference>
<dbReference type="GO" id="GO:0030170">
    <property type="term" value="F:pyridoxal phosphate binding"/>
    <property type="evidence" value="ECO:0007669"/>
    <property type="project" value="InterPro"/>
</dbReference>
<dbReference type="PANTHER" id="PTHR42735">
    <property type="match status" value="1"/>
</dbReference>
<evidence type="ECO:0000256" key="10">
    <source>
        <dbReference type="ARBA" id="ARBA00023098"/>
    </source>
</evidence>
<comment type="similarity">
    <text evidence="13">Belongs to the group II decarboxylase family. Sphingosine-1-phosphate lyase subfamily.</text>
</comment>
<evidence type="ECO:0000256" key="13">
    <source>
        <dbReference type="ARBA" id="ARBA00038302"/>
    </source>
</evidence>
<evidence type="ECO:0000256" key="7">
    <source>
        <dbReference type="ARBA" id="ARBA00022898"/>
    </source>
</evidence>
<comment type="cofactor">
    <cofactor evidence="1 16 17">
        <name>pyridoxal 5'-phosphate</name>
        <dbReference type="ChEBI" id="CHEBI:597326"/>
    </cofactor>
</comment>
<evidence type="ECO:0000256" key="15">
    <source>
        <dbReference type="ARBA" id="ARBA00042568"/>
    </source>
</evidence>
<evidence type="ECO:0000256" key="14">
    <source>
        <dbReference type="ARBA" id="ARBA00038965"/>
    </source>
</evidence>
<sequence>MSADMINAVKEFDWNQIQTYEVSAFVRDFVAKLDSYITTSSKLDLAKDVAFLAITGHFIAFIEDYLIKFGIFGSLYKLFNTIYGYIFQCLYSLPIVRGTVKKRIDIELAKIEPGIIERNEKFVDNFVLPKKGFSRSEIEKTIKQFEDFKHADIAKLSGTVYHGGSQLRELQAHVYGMFTFANQLHPDCFPEIRKMESEVVSMVLDLYHGPKGSCGTTTSGGTESLLLTCLAAREYARHNRGLTEFEIVAPVTVHAGIDKAAHYFGMKLIHAPLNHRTMKVDTNAVKRLIGPNTVLLVGSAPNFPHGIIDDIEKLSDIAIENNLPLHVDACLGSFVVPFIPDAPIFDFRVPGVTSISCDTHKYGFAPKGSSVIMYRSPELRRYQYFVSTDWTGGLYASPTLAGSRPGALSAGCWATLLYMGRSGYEKSAKEILGSAAKIRDALKCHPDLFFIYGEPIASVVAFGSTAFNIYDLDDAMKKKGWHLNALQNPPAIHMAATYLTKTSVDQLIVDLVESAKELVANGSDASASSGTKALYGVAGSVKTANVAGKLAEGFIDFLYKP</sequence>
<keyword evidence="11" id="KW-0472">Membrane</keyword>
<dbReference type="Gene3D" id="6.10.140.2150">
    <property type="match status" value="1"/>
</dbReference>
<evidence type="ECO:0000256" key="5">
    <source>
        <dbReference type="ARBA" id="ARBA00022692"/>
    </source>
</evidence>
<dbReference type="PANTHER" id="PTHR42735:SF6">
    <property type="entry name" value="SPHINGOSINE-1-PHOSPHATE LYASE 1"/>
    <property type="match status" value="1"/>
</dbReference>
<evidence type="ECO:0000313" key="19">
    <source>
        <dbReference type="Proteomes" id="UP001362899"/>
    </source>
</evidence>